<dbReference type="EMBL" id="JAQLOI010000001">
    <property type="protein sequence ID" value="MDB1124219.1"/>
    <property type="molecule type" value="Genomic_DNA"/>
</dbReference>
<dbReference type="Proteomes" id="UP001210678">
    <property type="component" value="Unassembled WGS sequence"/>
</dbReference>
<gene>
    <name evidence="2" type="ORF">PGX00_11365</name>
</gene>
<keyword evidence="1" id="KW-0812">Transmembrane</keyword>
<feature type="transmembrane region" description="Helical" evidence="1">
    <location>
        <begin position="45"/>
        <end position="69"/>
    </location>
</feature>
<comment type="caution">
    <text evidence="2">The sequence shown here is derived from an EMBL/GenBank/DDBJ whole genome shotgun (WGS) entry which is preliminary data.</text>
</comment>
<dbReference type="RefSeq" id="WP_272136317.1">
    <property type="nucleotide sequence ID" value="NZ_JAQLOI010000001.1"/>
</dbReference>
<feature type="transmembrane region" description="Helical" evidence="1">
    <location>
        <begin position="120"/>
        <end position="145"/>
    </location>
</feature>
<keyword evidence="1" id="KW-1133">Transmembrane helix</keyword>
<keyword evidence="1" id="KW-0472">Membrane</keyword>
<name>A0ABT4YRQ2_9VIBR</name>
<reference evidence="2 3" key="1">
    <citation type="submission" date="2023-01" db="EMBL/GenBank/DDBJ databases">
        <title>Vibrio sp. KJ40-1 sp.nov, isolated from marine algae.</title>
        <authorList>
            <person name="Butt M."/>
            <person name="Kim J.M.J."/>
            <person name="Jeon C.O.C."/>
        </authorList>
    </citation>
    <scope>NUCLEOTIDE SEQUENCE [LARGE SCALE GENOMIC DNA]</scope>
    <source>
        <strain evidence="2 3">KJ40-1</strain>
    </source>
</reference>
<organism evidence="2 3">
    <name type="scientific">Vibrio algarum</name>
    <dbReference type="NCBI Taxonomy" id="3020714"/>
    <lineage>
        <taxon>Bacteria</taxon>
        <taxon>Pseudomonadati</taxon>
        <taxon>Pseudomonadota</taxon>
        <taxon>Gammaproteobacteria</taxon>
        <taxon>Vibrionales</taxon>
        <taxon>Vibrionaceae</taxon>
        <taxon>Vibrio</taxon>
    </lineage>
</organism>
<evidence type="ECO:0008006" key="4">
    <source>
        <dbReference type="Google" id="ProtNLM"/>
    </source>
</evidence>
<evidence type="ECO:0000313" key="2">
    <source>
        <dbReference type="EMBL" id="MDB1124219.1"/>
    </source>
</evidence>
<keyword evidence="3" id="KW-1185">Reference proteome</keyword>
<proteinExistence type="predicted"/>
<protein>
    <recommendedName>
        <fullName evidence="4">TVP38/TMEM64 family protein</fullName>
    </recommendedName>
</protein>
<feature type="transmembrane region" description="Helical" evidence="1">
    <location>
        <begin position="7"/>
        <end position="25"/>
    </location>
</feature>
<feature type="transmembrane region" description="Helical" evidence="1">
    <location>
        <begin position="157"/>
        <end position="175"/>
    </location>
</feature>
<evidence type="ECO:0000256" key="1">
    <source>
        <dbReference type="SAM" id="Phobius"/>
    </source>
</evidence>
<evidence type="ECO:0000313" key="3">
    <source>
        <dbReference type="Proteomes" id="UP001210678"/>
    </source>
</evidence>
<accession>A0ABT4YRQ2</accession>
<feature type="transmembrane region" description="Helical" evidence="1">
    <location>
        <begin position="76"/>
        <end position="100"/>
    </location>
</feature>
<sequence length="184" mass="20752">MTSHLKLLIWLGIVVTAILGMNWLNNTYSIDEMQEGIETYQWYFLTVYALIISLRGLLFIPTMPIILMMASAIEPWLLFLVTLTMSCVSSYLVCLAIDYLDMQKRINALPGKAIKRAQHWINTMGIPAIAGWAFFPLVFTELIVYLARLAGLARKQIILAVAVGEGLLISVLIFVTDWVTNLIQ</sequence>